<evidence type="ECO:0000256" key="6">
    <source>
        <dbReference type="ARBA" id="ARBA00022801"/>
    </source>
</evidence>
<dbReference type="Pfam" id="PF13359">
    <property type="entry name" value="DDE_Tnp_4"/>
    <property type="match status" value="1"/>
</dbReference>
<evidence type="ECO:0000256" key="1">
    <source>
        <dbReference type="ARBA" id="ARBA00001968"/>
    </source>
</evidence>
<dbReference type="PANTHER" id="PTHR22930">
    <property type="match status" value="1"/>
</dbReference>
<keyword evidence="7" id="KW-0539">Nucleus</keyword>
<dbReference type="InterPro" id="IPR027806">
    <property type="entry name" value="HARBI1_dom"/>
</dbReference>
<name>A0AAD2H0T7_9AGAR</name>
<gene>
    <name evidence="10" type="ORF">MYCIT1_LOCUS9291</name>
</gene>
<comment type="similarity">
    <text evidence="3">Belongs to the HARBI1 family.</text>
</comment>
<dbReference type="GO" id="GO:0004518">
    <property type="term" value="F:nuclease activity"/>
    <property type="evidence" value="ECO:0007669"/>
    <property type="project" value="UniProtKB-KW"/>
</dbReference>
<evidence type="ECO:0000256" key="3">
    <source>
        <dbReference type="ARBA" id="ARBA00006958"/>
    </source>
</evidence>
<evidence type="ECO:0000313" key="10">
    <source>
        <dbReference type="EMBL" id="CAK5267076.1"/>
    </source>
</evidence>
<evidence type="ECO:0000256" key="4">
    <source>
        <dbReference type="ARBA" id="ARBA00022722"/>
    </source>
</evidence>
<dbReference type="GO" id="GO:0016787">
    <property type="term" value="F:hydrolase activity"/>
    <property type="evidence" value="ECO:0007669"/>
    <property type="project" value="UniProtKB-KW"/>
</dbReference>
<dbReference type="PANTHER" id="PTHR22930:SF85">
    <property type="entry name" value="GH03217P-RELATED"/>
    <property type="match status" value="1"/>
</dbReference>
<comment type="cofactor">
    <cofactor evidence="1">
        <name>a divalent metal cation</name>
        <dbReference type="ChEBI" id="CHEBI:60240"/>
    </cofactor>
</comment>
<evidence type="ECO:0000256" key="7">
    <source>
        <dbReference type="ARBA" id="ARBA00023242"/>
    </source>
</evidence>
<evidence type="ECO:0000256" key="5">
    <source>
        <dbReference type="ARBA" id="ARBA00022723"/>
    </source>
</evidence>
<keyword evidence="5" id="KW-0479">Metal-binding</keyword>
<organism evidence="10 11">
    <name type="scientific">Mycena citricolor</name>
    <dbReference type="NCBI Taxonomy" id="2018698"/>
    <lineage>
        <taxon>Eukaryota</taxon>
        <taxon>Fungi</taxon>
        <taxon>Dikarya</taxon>
        <taxon>Basidiomycota</taxon>
        <taxon>Agaricomycotina</taxon>
        <taxon>Agaricomycetes</taxon>
        <taxon>Agaricomycetidae</taxon>
        <taxon>Agaricales</taxon>
        <taxon>Marasmiineae</taxon>
        <taxon>Mycenaceae</taxon>
        <taxon>Mycena</taxon>
    </lineage>
</organism>
<comment type="subcellular location">
    <subcellularLocation>
        <location evidence="2">Nucleus</location>
    </subcellularLocation>
</comment>
<dbReference type="EMBL" id="CAVNYO010000116">
    <property type="protein sequence ID" value="CAK5267076.1"/>
    <property type="molecule type" value="Genomic_DNA"/>
</dbReference>
<keyword evidence="4" id="KW-0540">Nuclease</keyword>
<dbReference type="GO" id="GO:0046872">
    <property type="term" value="F:metal ion binding"/>
    <property type="evidence" value="ECO:0007669"/>
    <property type="project" value="UniProtKB-KW"/>
</dbReference>
<reference evidence="10" key="1">
    <citation type="submission" date="2023-11" db="EMBL/GenBank/DDBJ databases">
        <authorList>
            <person name="De Vega J J."/>
            <person name="De Vega J J."/>
        </authorList>
    </citation>
    <scope>NUCLEOTIDE SEQUENCE</scope>
</reference>
<dbReference type="Proteomes" id="UP001295794">
    <property type="component" value="Unassembled WGS sequence"/>
</dbReference>
<keyword evidence="6" id="KW-0378">Hydrolase</keyword>
<keyword evidence="11" id="KW-1185">Reference proteome</keyword>
<sequence>MPRSNTKAQAQQFAEDEAEQLLLASILFFDTSDDEFEHEQLKEYDEWDAGLITDGYSEILQLAGFQWSDLAEWISAEDRSRGPYNQIPKSLDFFSVCLQAPDREFRHMFRMGRNTFDSLVAMIFDHHVFRPRNARGRPQRHVKYQLACFLIRYGVSGSDTLSTAQKLSIGHGTVFLYCGRVRKALRSLRPQYLSFPDGDRDGCLVNFEEIPLVQGPHYMSRKRRFSTNVQATCDHEKRFTSYELGWPGGVPDVKVFKHSDLWLRRNRYFGPQNYLLVDKGYPSTPYTIRPFDEPEIASASTQDRSRMHRFNHRLSRVRISIEHAFGLLKARFPSLRNLGPHKDIQDVYKTIEVLLILHNICLDLQDKPEERWSMRPVDERSEDGEPVGGIQSEEDRDDEVPEHETDHYLKIAGRARRLRWLNCLYPTPDA</sequence>
<evidence type="ECO:0000256" key="8">
    <source>
        <dbReference type="SAM" id="MobiDB-lite"/>
    </source>
</evidence>
<evidence type="ECO:0000313" key="11">
    <source>
        <dbReference type="Proteomes" id="UP001295794"/>
    </source>
</evidence>
<evidence type="ECO:0000256" key="2">
    <source>
        <dbReference type="ARBA" id="ARBA00004123"/>
    </source>
</evidence>
<dbReference type="GO" id="GO:0005634">
    <property type="term" value="C:nucleus"/>
    <property type="evidence" value="ECO:0007669"/>
    <property type="project" value="UniProtKB-SubCell"/>
</dbReference>
<feature type="region of interest" description="Disordered" evidence="8">
    <location>
        <begin position="374"/>
        <end position="405"/>
    </location>
</feature>
<proteinExistence type="inferred from homology"/>
<accession>A0AAD2H0T7</accession>
<protein>
    <recommendedName>
        <fullName evidence="9">DDE Tnp4 domain-containing protein</fullName>
    </recommendedName>
</protein>
<evidence type="ECO:0000259" key="9">
    <source>
        <dbReference type="Pfam" id="PF13359"/>
    </source>
</evidence>
<dbReference type="AlphaFoldDB" id="A0AAD2H0T7"/>
<dbReference type="InterPro" id="IPR045249">
    <property type="entry name" value="HARBI1-like"/>
</dbReference>
<comment type="caution">
    <text evidence="10">The sequence shown here is derived from an EMBL/GenBank/DDBJ whole genome shotgun (WGS) entry which is preliminary data.</text>
</comment>
<feature type="compositionally biased region" description="Acidic residues" evidence="8">
    <location>
        <begin position="392"/>
        <end position="401"/>
    </location>
</feature>
<feature type="domain" description="DDE Tnp4" evidence="9">
    <location>
        <begin position="201"/>
        <end position="359"/>
    </location>
</feature>